<reference evidence="3" key="1">
    <citation type="journal article" date="2017" name="Nat. Commun.">
        <title>The asparagus genome sheds light on the origin and evolution of a young Y chromosome.</title>
        <authorList>
            <person name="Harkess A."/>
            <person name="Zhou J."/>
            <person name="Xu C."/>
            <person name="Bowers J.E."/>
            <person name="Van der Hulst R."/>
            <person name="Ayyampalayam S."/>
            <person name="Mercati F."/>
            <person name="Riccardi P."/>
            <person name="McKain M.R."/>
            <person name="Kakrana A."/>
            <person name="Tang H."/>
            <person name="Ray J."/>
            <person name="Groenendijk J."/>
            <person name="Arikit S."/>
            <person name="Mathioni S.M."/>
            <person name="Nakano M."/>
            <person name="Shan H."/>
            <person name="Telgmann-Rauber A."/>
            <person name="Kanno A."/>
            <person name="Yue Z."/>
            <person name="Chen H."/>
            <person name="Li W."/>
            <person name="Chen Y."/>
            <person name="Xu X."/>
            <person name="Zhang Y."/>
            <person name="Luo S."/>
            <person name="Chen H."/>
            <person name="Gao J."/>
            <person name="Mao Z."/>
            <person name="Pires J.C."/>
            <person name="Luo M."/>
            <person name="Kudrna D."/>
            <person name="Wing R.A."/>
            <person name="Meyers B.C."/>
            <person name="Yi K."/>
            <person name="Kong H."/>
            <person name="Lavrijsen P."/>
            <person name="Sunseri F."/>
            <person name="Falavigna A."/>
            <person name="Ye Y."/>
            <person name="Leebens-Mack J.H."/>
            <person name="Chen G."/>
        </authorList>
    </citation>
    <scope>NUCLEOTIDE SEQUENCE [LARGE SCALE GENOMIC DNA]</scope>
    <source>
        <strain evidence="3">cv. DH0086</strain>
    </source>
</reference>
<evidence type="ECO:0000256" key="1">
    <source>
        <dbReference type="SAM" id="MobiDB-lite"/>
    </source>
</evidence>
<protein>
    <submittedName>
        <fullName evidence="2">Uncharacterized protein</fullName>
    </submittedName>
</protein>
<dbReference type="EMBL" id="CM007385">
    <property type="protein sequence ID" value="ONK67612.1"/>
    <property type="molecule type" value="Genomic_DNA"/>
</dbReference>
<dbReference type="Proteomes" id="UP000243459">
    <property type="component" value="Chromosome 5"/>
</dbReference>
<feature type="compositionally biased region" description="Basic and acidic residues" evidence="1">
    <location>
        <begin position="89"/>
        <end position="99"/>
    </location>
</feature>
<dbReference type="AlphaFoldDB" id="A0A5P1ENN1"/>
<evidence type="ECO:0000313" key="2">
    <source>
        <dbReference type="EMBL" id="ONK67612.1"/>
    </source>
</evidence>
<feature type="region of interest" description="Disordered" evidence="1">
    <location>
        <begin position="77"/>
        <end position="109"/>
    </location>
</feature>
<evidence type="ECO:0000313" key="3">
    <source>
        <dbReference type="Proteomes" id="UP000243459"/>
    </source>
</evidence>
<feature type="region of interest" description="Disordered" evidence="1">
    <location>
        <begin position="1"/>
        <end position="59"/>
    </location>
</feature>
<keyword evidence="3" id="KW-1185">Reference proteome</keyword>
<accession>A0A5P1ENN1</accession>
<feature type="compositionally biased region" description="Polar residues" evidence="1">
    <location>
        <begin position="22"/>
        <end position="32"/>
    </location>
</feature>
<name>A0A5P1ENN1_ASPOF</name>
<dbReference type="Gramene" id="ONK67612">
    <property type="protein sequence ID" value="ONK67612"/>
    <property type="gene ID" value="A4U43_C05F1890"/>
</dbReference>
<proteinExistence type="predicted"/>
<sequence length="138" mass="13954">MTSERAAAAVGWRLAGDRPTGRQANRRPSATSGYGEWPGPADEWPARRPTSAGGRQAVAAAGAGRWRVLRAGVAASWHQNSDGGGGTTKRVEGARRAARTEGGCRPGAGGQRAAAVVAAGGRGRWPANGRATGATEGV</sequence>
<organism evidence="2 3">
    <name type="scientific">Asparagus officinalis</name>
    <name type="common">Garden asparagus</name>
    <dbReference type="NCBI Taxonomy" id="4686"/>
    <lineage>
        <taxon>Eukaryota</taxon>
        <taxon>Viridiplantae</taxon>
        <taxon>Streptophyta</taxon>
        <taxon>Embryophyta</taxon>
        <taxon>Tracheophyta</taxon>
        <taxon>Spermatophyta</taxon>
        <taxon>Magnoliopsida</taxon>
        <taxon>Liliopsida</taxon>
        <taxon>Asparagales</taxon>
        <taxon>Asparagaceae</taxon>
        <taxon>Asparagoideae</taxon>
        <taxon>Asparagus</taxon>
    </lineage>
</organism>
<gene>
    <name evidence="2" type="ORF">A4U43_C05F1890</name>
</gene>